<dbReference type="AlphaFoldDB" id="A0AA97LDG3"/>
<dbReference type="KEGG" id="emc:129338274"/>
<evidence type="ECO:0000256" key="1">
    <source>
        <dbReference type="ARBA" id="ARBA00003651"/>
    </source>
</evidence>
<dbReference type="InterPro" id="IPR035976">
    <property type="entry name" value="Sushi/SCR/CCP_sf"/>
</dbReference>
<comment type="function">
    <text evidence="1">Binds to various kinds of negatively charged substances such as heparin, phospholipids, and dextran sulfate. May prevent activation of the intrinsic blood coagulation cascade by binding to phospholipids on the surface of damaged cells.</text>
</comment>
<dbReference type="PROSITE" id="PS50923">
    <property type="entry name" value="SUSHI"/>
    <property type="match status" value="3"/>
</dbReference>
<evidence type="ECO:0000256" key="8">
    <source>
        <dbReference type="ARBA" id="ARBA00022737"/>
    </source>
</evidence>
<proteinExistence type="predicted"/>
<dbReference type="Pfam" id="PF09014">
    <property type="entry name" value="Sushi_2"/>
    <property type="match status" value="1"/>
</dbReference>
<dbReference type="GO" id="GO:0008201">
    <property type="term" value="F:heparin binding"/>
    <property type="evidence" value="ECO:0007669"/>
    <property type="project" value="UniProtKB-KW"/>
</dbReference>
<dbReference type="PANTHER" id="PTHR46393:SF7">
    <property type="entry name" value="COMPLEMENT C2"/>
    <property type="match status" value="1"/>
</dbReference>
<keyword evidence="9 13" id="KW-1015">Disulfide bond</keyword>
<keyword evidence="8" id="KW-0677">Repeat</keyword>
<keyword evidence="6" id="KW-0358">Heparin-binding</keyword>
<evidence type="ECO:0000256" key="2">
    <source>
        <dbReference type="ARBA" id="ARBA00004613"/>
    </source>
</evidence>
<dbReference type="Proteomes" id="UP001190640">
    <property type="component" value="Chromosome 12"/>
</dbReference>
<dbReference type="Pfam" id="PF00084">
    <property type="entry name" value="Sushi"/>
    <property type="match status" value="3"/>
</dbReference>
<dbReference type="Gene3D" id="2.10.70.10">
    <property type="entry name" value="Complement Module, domain 1"/>
    <property type="match status" value="4"/>
</dbReference>
<dbReference type="CDD" id="cd00033">
    <property type="entry name" value="CCP"/>
    <property type="match status" value="3"/>
</dbReference>
<evidence type="ECO:0000256" key="14">
    <source>
        <dbReference type="SAM" id="SignalP"/>
    </source>
</evidence>
<gene>
    <name evidence="17" type="primary">LOC129338274</name>
</gene>
<evidence type="ECO:0000256" key="10">
    <source>
        <dbReference type="ARBA" id="ARBA00023180"/>
    </source>
</evidence>
<comment type="subcellular location">
    <subcellularLocation>
        <location evidence="2">Secreted</location>
    </subcellularLocation>
</comment>
<evidence type="ECO:0000256" key="5">
    <source>
        <dbReference type="ARBA" id="ARBA00022659"/>
    </source>
</evidence>
<dbReference type="GeneID" id="129338274"/>
<accession>A0AA97LDG3</accession>
<evidence type="ECO:0000256" key="4">
    <source>
        <dbReference type="ARBA" id="ARBA00022525"/>
    </source>
</evidence>
<dbReference type="RefSeq" id="XP_054848327.1">
    <property type="nucleotide sequence ID" value="XM_054992352.1"/>
</dbReference>
<feature type="signal peptide" evidence="14">
    <location>
        <begin position="1"/>
        <end position="19"/>
    </location>
</feature>
<dbReference type="InterPro" id="IPR000436">
    <property type="entry name" value="Sushi_SCR_CCP_dom"/>
</dbReference>
<dbReference type="GO" id="GO:0005576">
    <property type="term" value="C:extracellular region"/>
    <property type="evidence" value="ECO:0007669"/>
    <property type="project" value="UniProtKB-SubCell"/>
</dbReference>
<keyword evidence="4" id="KW-0964">Secreted</keyword>
<evidence type="ECO:0000256" key="11">
    <source>
        <dbReference type="ARBA" id="ARBA00029855"/>
    </source>
</evidence>
<feature type="domain" description="Sushi" evidence="15">
    <location>
        <begin position="201"/>
        <end position="260"/>
    </location>
</feature>
<evidence type="ECO:0000256" key="6">
    <source>
        <dbReference type="ARBA" id="ARBA00022674"/>
    </source>
</evidence>
<evidence type="ECO:0000256" key="13">
    <source>
        <dbReference type="PROSITE-ProRule" id="PRU00302"/>
    </source>
</evidence>
<dbReference type="PANTHER" id="PTHR46393">
    <property type="entry name" value="SUSHI DOMAIN-CONTAINING PROTEIN"/>
    <property type="match status" value="1"/>
</dbReference>
<evidence type="ECO:0000256" key="9">
    <source>
        <dbReference type="ARBA" id="ARBA00023157"/>
    </source>
</evidence>
<comment type="caution">
    <text evidence="13">Lacks conserved residue(s) required for the propagation of feature annotation.</text>
</comment>
<dbReference type="SUPFAM" id="SSF57535">
    <property type="entry name" value="Complement control module/SCR domain"/>
    <property type="match status" value="4"/>
</dbReference>
<organism evidence="16 17">
    <name type="scientific">Eublepharis macularius</name>
    <name type="common">Leopard gecko</name>
    <name type="synonym">Cyrtodactylus macularius</name>
    <dbReference type="NCBI Taxonomy" id="481883"/>
    <lineage>
        <taxon>Eukaryota</taxon>
        <taxon>Metazoa</taxon>
        <taxon>Chordata</taxon>
        <taxon>Craniata</taxon>
        <taxon>Vertebrata</taxon>
        <taxon>Euteleostomi</taxon>
        <taxon>Lepidosauria</taxon>
        <taxon>Squamata</taxon>
        <taxon>Bifurcata</taxon>
        <taxon>Gekkota</taxon>
        <taxon>Eublepharidae</taxon>
        <taxon>Eublepharinae</taxon>
        <taxon>Eublepharis</taxon>
    </lineage>
</organism>
<evidence type="ECO:0000256" key="12">
    <source>
        <dbReference type="ARBA" id="ARBA00033414"/>
    </source>
</evidence>
<evidence type="ECO:0000259" key="15">
    <source>
        <dbReference type="PROSITE" id="PS50923"/>
    </source>
</evidence>
<evidence type="ECO:0000313" key="17">
    <source>
        <dbReference type="RefSeq" id="XP_054848327.1"/>
    </source>
</evidence>
<feature type="chain" id="PRO_5041728020" description="Beta-2-glycoprotein 1" evidence="14">
    <location>
        <begin position="20"/>
        <end position="346"/>
    </location>
</feature>
<name>A0AA97LDG3_EUBMA</name>
<evidence type="ECO:0000313" key="16">
    <source>
        <dbReference type="Proteomes" id="UP001190640"/>
    </source>
</evidence>
<feature type="disulfide bond" evidence="13">
    <location>
        <begin position="171"/>
        <end position="198"/>
    </location>
</feature>
<feature type="domain" description="Sushi" evidence="15">
    <location>
        <begin position="143"/>
        <end position="200"/>
    </location>
</feature>
<keyword evidence="7 14" id="KW-0732">Signal</keyword>
<protein>
    <recommendedName>
        <fullName evidence="3">Beta-2-glycoprotein 1</fullName>
    </recommendedName>
    <alternativeName>
        <fullName evidence="11">Apolipoprotein H</fullName>
    </alternativeName>
    <alternativeName>
        <fullName evidence="12">Beta-2-glycoprotein I</fullName>
    </alternativeName>
</protein>
<keyword evidence="16" id="KW-1185">Reference proteome</keyword>
<dbReference type="InterPro" id="IPR015104">
    <property type="entry name" value="Sushi_2"/>
</dbReference>
<keyword evidence="10" id="KW-0325">Glycoprotein</keyword>
<feature type="disulfide bond" evidence="13">
    <location>
        <begin position="203"/>
        <end position="246"/>
    </location>
</feature>
<sequence length="346" mass="38817">MSSFATLLLLVMVLSPLCSEGTKQIAATDPLCPFRKKNAAELRGQRCQKSCEHSQCKLRECRCDGLCGLSCVVSGLHCPWPVTINNAETRLAQESSTFGNFMEVTCKPGFRMEDGQNVTMSRCQGDKKWSFTASCEDVATPPAFCEPPPDIENGFHGDGPFKTGREVHYRCAYGYRLEGASALLCQENQEWSHRAPICKSVKCSRPGTIANGSVVAVDQDEYPAGTVIYYLCKREFYLDGPIRGICLENGNWSQPPYCRARCPILARRSRVVYQGYKLWIDDIPGREVHHGESVMFFCRSQNKTCSFQAESRCFDGVLKLPSCYEEPTYLQYHLFPKRVVSEIPAC</sequence>
<evidence type="ECO:0000256" key="7">
    <source>
        <dbReference type="ARBA" id="ARBA00022729"/>
    </source>
</evidence>
<dbReference type="SMART" id="SM00032">
    <property type="entry name" value="CCP"/>
    <property type="match status" value="3"/>
</dbReference>
<evidence type="ECO:0000256" key="3">
    <source>
        <dbReference type="ARBA" id="ARBA00020104"/>
    </source>
</evidence>
<keyword evidence="5 13" id="KW-0768">Sushi</keyword>
<feature type="domain" description="Sushi" evidence="15">
    <location>
        <begin position="76"/>
        <end position="137"/>
    </location>
</feature>
<reference evidence="17" key="1">
    <citation type="submission" date="2025-08" db="UniProtKB">
        <authorList>
            <consortium name="RefSeq"/>
        </authorList>
    </citation>
    <scope>IDENTIFICATION</scope>
    <source>
        <tissue evidence="17">Blood</tissue>
    </source>
</reference>